<dbReference type="Proteomes" id="UP001597453">
    <property type="component" value="Unassembled WGS sequence"/>
</dbReference>
<evidence type="ECO:0000313" key="2">
    <source>
        <dbReference type="Proteomes" id="UP001597453"/>
    </source>
</evidence>
<proteinExistence type="predicted"/>
<name>A0ABW5RI15_9MICO</name>
<accession>A0ABW5RI15</accession>
<dbReference type="EMBL" id="JBHUNF010000002">
    <property type="protein sequence ID" value="MFD2674449.1"/>
    <property type="molecule type" value="Genomic_DNA"/>
</dbReference>
<evidence type="ECO:0000313" key="1">
    <source>
        <dbReference type="EMBL" id="MFD2674449.1"/>
    </source>
</evidence>
<gene>
    <name evidence="1" type="ORF">ACFSUQ_03945</name>
</gene>
<keyword evidence="2" id="KW-1185">Reference proteome</keyword>
<protein>
    <submittedName>
        <fullName evidence="1">Uncharacterized protein</fullName>
    </submittedName>
</protein>
<organism evidence="1 2">
    <name type="scientific">Gulosibacter bifidus</name>
    <dbReference type="NCBI Taxonomy" id="272239"/>
    <lineage>
        <taxon>Bacteria</taxon>
        <taxon>Bacillati</taxon>
        <taxon>Actinomycetota</taxon>
        <taxon>Actinomycetes</taxon>
        <taxon>Micrococcales</taxon>
        <taxon>Microbacteriaceae</taxon>
        <taxon>Gulosibacter</taxon>
    </lineage>
</organism>
<comment type="caution">
    <text evidence="1">The sequence shown here is derived from an EMBL/GenBank/DDBJ whole genome shotgun (WGS) entry which is preliminary data.</text>
</comment>
<dbReference type="RefSeq" id="WP_066056629.1">
    <property type="nucleotide sequence ID" value="NZ_JBHUNF010000002.1"/>
</dbReference>
<reference evidence="2" key="1">
    <citation type="journal article" date="2019" name="Int. J. Syst. Evol. Microbiol.">
        <title>The Global Catalogue of Microorganisms (GCM) 10K type strain sequencing project: providing services to taxonomists for standard genome sequencing and annotation.</title>
        <authorList>
            <consortium name="The Broad Institute Genomics Platform"/>
            <consortium name="The Broad Institute Genome Sequencing Center for Infectious Disease"/>
            <person name="Wu L."/>
            <person name="Ma J."/>
        </authorList>
    </citation>
    <scope>NUCLEOTIDE SEQUENCE [LARGE SCALE GENOMIC DNA]</scope>
    <source>
        <strain evidence="2">TISTR 1511</strain>
    </source>
</reference>
<sequence length="73" mass="8114">MNSDEQVNFDPLEHINGDITTMGGISTKTGEPIKYEGDADGYPIHINVIYDPPTGTWLVNSSEKDWENNATRC</sequence>